<dbReference type="Gene3D" id="3.30.310.210">
    <property type="match status" value="1"/>
</dbReference>
<feature type="region of interest" description="Disordered" evidence="6">
    <location>
        <begin position="1"/>
        <end position="55"/>
    </location>
</feature>
<dbReference type="CDD" id="cd22460">
    <property type="entry name" value="KH-I_PEPPER_rpt2_like"/>
    <property type="match status" value="2"/>
</dbReference>
<dbReference type="Pfam" id="PF00013">
    <property type="entry name" value="KH_1"/>
    <property type="match status" value="4"/>
</dbReference>
<keyword evidence="2" id="KW-0677">Repeat</keyword>
<dbReference type="InterPro" id="IPR004088">
    <property type="entry name" value="KH_dom_type_1"/>
</dbReference>
<feature type="domain" description="K Homology" evidence="7">
    <location>
        <begin position="275"/>
        <end position="346"/>
    </location>
</feature>
<dbReference type="GO" id="GO:0005634">
    <property type="term" value="C:nucleus"/>
    <property type="evidence" value="ECO:0007669"/>
    <property type="project" value="UniProtKB-SubCell"/>
</dbReference>
<dbReference type="PANTHER" id="PTHR10288">
    <property type="entry name" value="KH DOMAIN CONTAINING RNA BINDING PROTEIN"/>
    <property type="match status" value="1"/>
</dbReference>
<dbReference type="GO" id="GO:0009911">
    <property type="term" value="P:positive regulation of flower development"/>
    <property type="evidence" value="ECO:0007669"/>
    <property type="project" value="UniProtKB-ARBA"/>
</dbReference>
<comment type="subcellular location">
    <subcellularLocation>
        <location evidence="1">Nucleus</location>
    </subcellularLocation>
</comment>
<proteinExistence type="predicted"/>
<dbReference type="SUPFAM" id="SSF54791">
    <property type="entry name" value="Eukaryotic type KH-domain (KH-domain type I)"/>
    <property type="match status" value="4"/>
</dbReference>
<evidence type="ECO:0000256" key="3">
    <source>
        <dbReference type="ARBA" id="ARBA00022884"/>
    </source>
</evidence>
<evidence type="ECO:0000256" key="5">
    <source>
        <dbReference type="PROSITE-ProRule" id="PRU00117"/>
    </source>
</evidence>
<feature type="domain" description="K Homology" evidence="7">
    <location>
        <begin position="150"/>
        <end position="225"/>
    </location>
</feature>
<feature type="domain" description="K Homology" evidence="7">
    <location>
        <begin position="52"/>
        <end position="135"/>
    </location>
</feature>
<dbReference type="AlphaFoldDB" id="A0AAV8HYH9"/>
<evidence type="ECO:0000256" key="4">
    <source>
        <dbReference type="ARBA" id="ARBA00023242"/>
    </source>
</evidence>
<dbReference type="InterPro" id="IPR004087">
    <property type="entry name" value="KH_dom"/>
</dbReference>
<feature type="region of interest" description="Disordered" evidence="6">
    <location>
        <begin position="448"/>
        <end position="469"/>
    </location>
</feature>
<dbReference type="FunFam" id="3.30.310.210:FF:000002">
    <property type="entry name" value="KH domain-containing protein"/>
    <property type="match status" value="1"/>
</dbReference>
<organism evidence="9 10">
    <name type="scientific">Rhynchospora pubera</name>
    <dbReference type="NCBI Taxonomy" id="906938"/>
    <lineage>
        <taxon>Eukaryota</taxon>
        <taxon>Viridiplantae</taxon>
        <taxon>Streptophyta</taxon>
        <taxon>Embryophyta</taxon>
        <taxon>Tracheophyta</taxon>
        <taxon>Spermatophyta</taxon>
        <taxon>Magnoliopsida</taxon>
        <taxon>Liliopsida</taxon>
        <taxon>Poales</taxon>
        <taxon>Cyperaceae</taxon>
        <taxon>Cyperoideae</taxon>
        <taxon>Rhynchosporeae</taxon>
        <taxon>Rhynchospora</taxon>
    </lineage>
</organism>
<accession>A0AAV8HYH9</accession>
<evidence type="ECO:0000259" key="7">
    <source>
        <dbReference type="SMART" id="SM00322"/>
    </source>
</evidence>
<feature type="compositionally biased region" description="Basic and acidic residues" evidence="6">
    <location>
        <begin position="457"/>
        <end position="469"/>
    </location>
</feature>
<evidence type="ECO:0000313" key="10">
    <source>
        <dbReference type="Proteomes" id="UP001140206"/>
    </source>
</evidence>
<dbReference type="CDD" id="cd22459">
    <property type="entry name" value="KH-I_PEPPER_rpt1_like"/>
    <property type="match status" value="1"/>
</dbReference>
<comment type="caution">
    <text evidence="9">The sequence shown here is derived from an EMBL/GenBank/DDBJ whole genome shotgun (WGS) entry which is preliminary data.</text>
</comment>
<keyword evidence="4" id="KW-0539">Nucleus</keyword>
<name>A0AAV8HYH9_9POAL</name>
<feature type="domain" description="K Homology" evidence="7">
    <location>
        <begin position="358"/>
        <end position="433"/>
    </location>
</feature>
<dbReference type="EMBL" id="JAMFTS010000001">
    <property type="protein sequence ID" value="KAJ4820277.1"/>
    <property type="molecule type" value="Genomic_DNA"/>
</dbReference>
<dbReference type="InterPro" id="IPR036612">
    <property type="entry name" value="KH_dom_type_1_sf"/>
</dbReference>
<evidence type="ECO:0000313" key="8">
    <source>
        <dbReference type="EMBL" id="KAJ4733387.1"/>
    </source>
</evidence>
<evidence type="ECO:0000313" key="9">
    <source>
        <dbReference type="EMBL" id="KAJ4820277.1"/>
    </source>
</evidence>
<keyword evidence="10" id="KW-1185">Reference proteome</keyword>
<gene>
    <name evidence="8" type="ORF">LUZ62_002374</name>
    <name evidence="9" type="ORF">LUZ62_032843</name>
</gene>
<protein>
    <submittedName>
        <fullName evidence="9">RNA-binding KH domain-containing protein</fullName>
    </submittedName>
</protein>
<keyword evidence="3 5" id="KW-0694">RNA-binding</keyword>
<evidence type="ECO:0000256" key="2">
    <source>
        <dbReference type="ARBA" id="ARBA00022737"/>
    </source>
</evidence>
<feature type="compositionally biased region" description="Basic and acidic residues" evidence="6">
    <location>
        <begin position="25"/>
        <end position="44"/>
    </location>
</feature>
<dbReference type="GO" id="GO:0003723">
    <property type="term" value="F:RNA binding"/>
    <property type="evidence" value="ECO:0007669"/>
    <property type="project" value="UniProtKB-UniRule"/>
</dbReference>
<dbReference type="Proteomes" id="UP001140206">
    <property type="component" value="Chromosome 1"/>
</dbReference>
<dbReference type="PROSITE" id="PS50084">
    <property type="entry name" value="KH_TYPE_1"/>
    <property type="match status" value="4"/>
</dbReference>
<sequence>MGGQRNSSGKRRSDYSDGGGGKRRNSGDDRSRDRDRDRYRDREGPGYTPDPDDTVYRYLCPGKKIGSILGRGGEIAKQLRSDTRAKIRIGETVSGCDERVITIWSNRKETNSSDETGELVCPAQDALFKVHDKIVVDDMSVGEEGEAGGSHATARLLVPSDQIGCVIGKGGTIVQAIRSDTGAQIRIMKDDHMPTCALPSDELIQIVGDPTVVKKALIRVASQLHENPSRSNSLVTQNGPLPAPIISPYGGYDRDHRGADWASFYPLPRDEHSSREFTLRLVCRSSLIGAVIGKNGSVINQIRQESGATIKVDSEAIEDDCIISISAKEYFEDLSPTIDAAVRLQPRCSERTESGSSDVLTSRLLVSSSRIGCLIGKGGSIVTEMRRSTRANIRILSKDNLPKVATLDDEMVQISGEADVAKNALVEVAMRLKANFFERENELSHFPSVPYHQGRSHSPEPSRYSRDGRYSGSHGIYGSSGDIGSYGRYGGSQGGGSSYGTYGGYSGRSGSSGYVLLLLLLPPLLTPLSFFKQINYFFHLLNCILYLLHMKIMILDVGAVQVCNCTSLNILNGSNMMFPPFVFS</sequence>
<evidence type="ECO:0000256" key="1">
    <source>
        <dbReference type="ARBA" id="ARBA00004123"/>
    </source>
</evidence>
<dbReference type="EMBL" id="JAMFTS010005559">
    <property type="protein sequence ID" value="KAJ4733387.1"/>
    <property type="molecule type" value="Genomic_DNA"/>
</dbReference>
<evidence type="ECO:0000256" key="6">
    <source>
        <dbReference type="SAM" id="MobiDB-lite"/>
    </source>
</evidence>
<dbReference type="Gene3D" id="3.30.1370.10">
    <property type="entry name" value="K Homology domain, type 1"/>
    <property type="match status" value="2"/>
</dbReference>
<dbReference type="SMART" id="SM00322">
    <property type="entry name" value="KH"/>
    <property type="match status" value="4"/>
</dbReference>
<reference evidence="9" key="1">
    <citation type="submission" date="2022-08" db="EMBL/GenBank/DDBJ databases">
        <authorList>
            <person name="Marques A."/>
        </authorList>
    </citation>
    <scope>NUCLEOTIDE SEQUENCE</scope>
    <source>
        <strain evidence="9">RhyPub2mFocal</strain>
        <tissue evidence="9">Leaves</tissue>
    </source>
</reference>